<dbReference type="EMBL" id="JACCAS010000001">
    <property type="protein sequence ID" value="NYH22975.1"/>
    <property type="molecule type" value="Genomic_DNA"/>
</dbReference>
<organism evidence="2 5">
    <name type="scientific">Paraburkholderia bryophila</name>
    <dbReference type="NCBI Taxonomy" id="420952"/>
    <lineage>
        <taxon>Bacteria</taxon>
        <taxon>Pseudomonadati</taxon>
        <taxon>Pseudomonadota</taxon>
        <taxon>Betaproteobacteria</taxon>
        <taxon>Burkholderiales</taxon>
        <taxon>Burkholderiaceae</taxon>
        <taxon>Paraburkholderia</taxon>
    </lineage>
</organism>
<evidence type="ECO:0000313" key="3">
    <source>
        <dbReference type="EMBL" id="NYH22975.1"/>
    </source>
</evidence>
<evidence type="ECO:0000313" key="2">
    <source>
        <dbReference type="EMBL" id="NYH17942.1"/>
    </source>
</evidence>
<evidence type="ECO:0000313" key="4">
    <source>
        <dbReference type="Proteomes" id="UP000540929"/>
    </source>
</evidence>
<proteinExistence type="predicted"/>
<feature type="compositionally biased region" description="Basic residues" evidence="1">
    <location>
        <begin position="37"/>
        <end position="49"/>
    </location>
</feature>
<evidence type="ECO:0000313" key="5">
    <source>
        <dbReference type="Proteomes" id="UP000572540"/>
    </source>
</evidence>
<feature type="region of interest" description="Disordered" evidence="1">
    <location>
        <begin position="27"/>
        <end position="49"/>
    </location>
</feature>
<dbReference type="AlphaFoldDB" id="A0A7Y9WC60"/>
<dbReference type="RefSeq" id="WP_167444582.1">
    <property type="nucleotide sequence ID" value="NZ_CADFFP010000015.1"/>
</dbReference>
<keyword evidence="4" id="KW-1185">Reference proteome</keyword>
<sequence length="49" mass="5736">MQSPENVVERRRKEKTMLRQRVTTLEEDLEKGVSGGKKCRPFPSKHPKL</sequence>
<evidence type="ECO:0000256" key="1">
    <source>
        <dbReference type="SAM" id="MobiDB-lite"/>
    </source>
</evidence>
<comment type="caution">
    <text evidence="2">The sequence shown here is derived from an EMBL/GenBank/DDBJ whole genome shotgun (WGS) entry which is preliminary data.</text>
</comment>
<dbReference type="Proteomes" id="UP000540929">
    <property type="component" value="Unassembled WGS sequence"/>
</dbReference>
<gene>
    <name evidence="3" type="ORF">GGD40_002454</name>
    <name evidence="2" type="ORF">GGD41_005170</name>
</gene>
<dbReference type="Proteomes" id="UP000572540">
    <property type="component" value="Unassembled WGS sequence"/>
</dbReference>
<name>A0A7Y9WC60_9BURK</name>
<protein>
    <submittedName>
        <fullName evidence="2">Uncharacterized protein</fullName>
    </submittedName>
</protein>
<reference evidence="4 5" key="1">
    <citation type="submission" date="2020-07" db="EMBL/GenBank/DDBJ databases">
        <title>Exploring microbial biodiversity for novel pathways involved in the catabolism of aromatic compounds derived from lignin.</title>
        <authorList>
            <person name="Elkins J."/>
        </authorList>
    </citation>
    <scope>NUCLEOTIDE SEQUENCE [LARGE SCALE GENOMIC DNA]</scope>
    <source>
        <strain evidence="2 5">H2C3B</strain>
        <strain evidence="3 4">H2C3C</strain>
    </source>
</reference>
<dbReference type="EMBL" id="JACCAU010000001">
    <property type="protein sequence ID" value="NYH17942.1"/>
    <property type="molecule type" value="Genomic_DNA"/>
</dbReference>
<accession>A0A7Y9WC60</accession>